<evidence type="ECO:0000313" key="2">
    <source>
        <dbReference type="EMBL" id="QSQ20027.1"/>
    </source>
</evidence>
<protein>
    <submittedName>
        <fullName evidence="2">M23 family metallopeptidase</fullName>
    </submittedName>
</protein>
<accession>A0ABX7NMD4</accession>
<organism evidence="2 3">
    <name type="scientific">Pyxidicoccus parkwayensis</name>
    <dbReference type="NCBI Taxonomy" id="2813578"/>
    <lineage>
        <taxon>Bacteria</taxon>
        <taxon>Pseudomonadati</taxon>
        <taxon>Myxococcota</taxon>
        <taxon>Myxococcia</taxon>
        <taxon>Myxococcales</taxon>
        <taxon>Cystobacterineae</taxon>
        <taxon>Myxococcaceae</taxon>
        <taxon>Pyxidicoccus</taxon>
    </lineage>
</organism>
<dbReference type="InterPro" id="IPR049511">
    <property type="entry name" value="PGH-like_rpt"/>
</dbReference>
<keyword evidence="3" id="KW-1185">Reference proteome</keyword>
<feature type="chain" id="PRO_5047191778" evidence="1">
    <location>
        <begin position="21"/>
        <end position="602"/>
    </location>
</feature>
<sequence>MNPKLFSSAALLPLVLTACGAPFNDTPTKALGQQAQPELVDSVAETCITPDPSGYESISTVYGGALEEWRESVDAMPASATKTDLQNRMLTALKSPYAAFATPAEAQAFLRGIRTPLPLKLPFTANSPYIAGTEVNLGHAWRYNGGGIHRGLDISRDNTPDDKDPSFDVLAVADGKVIAVYFDGPPGGGGNTIVIEHTGANGKKIYSFYMHLRNGRAHDVAAVKALTCPVGDTECSGYKLMAQNYPNHPSWGTDSDTITVVPGQWVTQGQKIAKSGNTMTASPFAADGKPASNHARNHLHVYIAVPTPTDPKVVVEVDPYGVYEKQSSGCYADFQPTYYPRLWLPHYPDFHNVTWDTFVEQPEYYSGMSYRPQTLSFYEQSGVLKVAGSYQYSSDKNWGVQAGLDSAGFDTVVEQWRQAGYVPRETRIRIDGAGNARYSTLFGKLRTNESTRFEHRLTQASLDSLYTTYVVNAGWRVEDIFPYREAGVQYYAVLFSNSDSTRWLRYSATQAYAESEIASLPAQGLHVENIVADPTVSPPRFAYIANDASGCTPHVYVNAAMSTYQTAHNTESAMGYSLKKVQVYNNGANFTAIFDKGSGTCQ</sequence>
<dbReference type="Gene3D" id="2.70.70.10">
    <property type="entry name" value="Glucose Permease (Domain IIA)"/>
    <property type="match status" value="1"/>
</dbReference>
<gene>
    <name evidence="2" type="ORF">JY651_32755</name>
</gene>
<dbReference type="RefSeq" id="WP_206721608.1">
    <property type="nucleotide sequence ID" value="NZ_CP071090.1"/>
</dbReference>
<dbReference type="InterPro" id="IPR050570">
    <property type="entry name" value="Cell_wall_metabolism_enzyme"/>
</dbReference>
<proteinExistence type="predicted"/>
<evidence type="ECO:0000313" key="3">
    <source>
        <dbReference type="Proteomes" id="UP000662747"/>
    </source>
</evidence>
<dbReference type="PANTHER" id="PTHR21666:SF270">
    <property type="entry name" value="MUREIN HYDROLASE ACTIVATOR ENVC"/>
    <property type="match status" value="1"/>
</dbReference>
<dbReference type="SUPFAM" id="SSF51261">
    <property type="entry name" value="Duplicated hybrid motif"/>
    <property type="match status" value="1"/>
</dbReference>
<name>A0ABX7NMD4_9BACT</name>
<evidence type="ECO:0000256" key="1">
    <source>
        <dbReference type="SAM" id="SignalP"/>
    </source>
</evidence>
<dbReference type="PANTHER" id="PTHR21666">
    <property type="entry name" value="PEPTIDASE-RELATED"/>
    <property type="match status" value="1"/>
</dbReference>
<reference evidence="2 3" key="1">
    <citation type="submission" date="2021-02" db="EMBL/GenBank/DDBJ databases">
        <title>De Novo genome assembly of isolated myxobacteria.</title>
        <authorList>
            <person name="Stevens D.C."/>
        </authorList>
    </citation>
    <scope>NUCLEOTIDE SEQUENCE [LARGE SCALE GENOMIC DNA]</scope>
    <source>
        <strain evidence="3">SCPEA02</strain>
    </source>
</reference>
<dbReference type="InterPro" id="IPR011055">
    <property type="entry name" value="Dup_hybrid_motif"/>
</dbReference>
<dbReference type="Proteomes" id="UP000662747">
    <property type="component" value="Chromosome"/>
</dbReference>
<feature type="signal peptide" evidence="1">
    <location>
        <begin position="1"/>
        <end position="20"/>
    </location>
</feature>
<dbReference type="EMBL" id="CP071090">
    <property type="protein sequence ID" value="QSQ20027.1"/>
    <property type="molecule type" value="Genomic_DNA"/>
</dbReference>
<dbReference type="Pfam" id="PF17660">
    <property type="entry name" value="BTRD1"/>
    <property type="match status" value="2"/>
</dbReference>
<dbReference type="PROSITE" id="PS51257">
    <property type="entry name" value="PROKAR_LIPOPROTEIN"/>
    <property type="match status" value="1"/>
</dbReference>
<dbReference type="CDD" id="cd12797">
    <property type="entry name" value="M23_peptidase"/>
    <property type="match status" value="1"/>
</dbReference>
<keyword evidence="1" id="KW-0732">Signal</keyword>